<protein>
    <recommendedName>
        <fullName evidence="1">YCII-related domain-containing protein</fullName>
    </recommendedName>
</protein>
<feature type="domain" description="YCII-related" evidence="1">
    <location>
        <begin position="41"/>
        <end position="123"/>
    </location>
</feature>
<keyword evidence="3" id="KW-1185">Reference proteome</keyword>
<dbReference type="PANTHER" id="PTHR33606:SF3">
    <property type="entry name" value="PROTEIN YCII"/>
    <property type="match status" value="1"/>
</dbReference>
<dbReference type="EMBL" id="MU150237">
    <property type="protein sequence ID" value="KAF9467347.1"/>
    <property type="molecule type" value="Genomic_DNA"/>
</dbReference>
<dbReference type="AlphaFoldDB" id="A0A9P6CIG9"/>
<comment type="caution">
    <text evidence="2">The sequence shown here is derived from an EMBL/GenBank/DDBJ whole genome shotgun (WGS) entry which is preliminary data.</text>
</comment>
<evidence type="ECO:0000313" key="3">
    <source>
        <dbReference type="Proteomes" id="UP000807353"/>
    </source>
</evidence>
<sequence>MLSTFTRAALRSSFYGPRLVPRTMSTTTKQYHRFFVYAPDKTDEGAHERRYAVRPRHFEAVQPLIDSGVIQVGGMVVSEDQIESEGGQKKAVASLLIVKAKTIDDARKLIESDVYYTSGVWDSEKLIILPFIPATPFP</sequence>
<accession>A0A9P6CIG9</accession>
<dbReference type="PANTHER" id="PTHR33606">
    <property type="entry name" value="PROTEIN YCII"/>
    <property type="match status" value="1"/>
</dbReference>
<evidence type="ECO:0000259" key="1">
    <source>
        <dbReference type="Pfam" id="PF03795"/>
    </source>
</evidence>
<proteinExistence type="predicted"/>
<dbReference type="InterPro" id="IPR005545">
    <property type="entry name" value="YCII"/>
</dbReference>
<dbReference type="InterPro" id="IPR051807">
    <property type="entry name" value="Sec-metab_biosynth-assoc"/>
</dbReference>
<dbReference type="Pfam" id="PF03795">
    <property type="entry name" value="YCII"/>
    <property type="match status" value="1"/>
</dbReference>
<reference evidence="2" key="1">
    <citation type="submission" date="2020-11" db="EMBL/GenBank/DDBJ databases">
        <authorList>
            <consortium name="DOE Joint Genome Institute"/>
            <person name="Ahrendt S."/>
            <person name="Riley R."/>
            <person name="Andreopoulos W."/>
            <person name="Labutti K."/>
            <person name="Pangilinan J."/>
            <person name="Ruiz-Duenas F.J."/>
            <person name="Barrasa J.M."/>
            <person name="Sanchez-Garcia M."/>
            <person name="Camarero S."/>
            <person name="Miyauchi S."/>
            <person name="Serrano A."/>
            <person name="Linde D."/>
            <person name="Babiker R."/>
            <person name="Drula E."/>
            <person name="Ayuso-Fernandez I."/>
            <person name="Pacheco R."/>
            <person name="Padilla G."/>
            <person name="Ferreira P."/>
            <person name="Barriuso J."/>
            <person name="Kellner H."/>
            <person name="Castanera R."/>
            <person name="Alfaro M."/>
            <person name="Ramirez L."/>
            <person name="Pisabarro A.G."/>
            <person name="Kuo A."/>
            <person name="Tritt A."/>
            <person name="Lipzen A."/>
            <person name="He G."/>
            <person name="Yan M."/>
            <person name="Ng V."/>
            <person name="Cullen D."/>
            <person name="Martin F."/>
            <person name="Rosso M.-N."/>
            <person name="Henrissat B."/>
            <person name="Hibbett D."/>
            <person name="Martinez A.T."/>
            <person name="Grigoriev I.V."/>
        </authorList>
    </citation>
    <scope>NUCLEOTIDE SEQUENCE</scope>
    <source>
        <strain evidence="2">CBS 247.69</strain>
    </source>
</reference>
<name>A0A9P6CIG9_9AGAR</name>
<organism evidence="2 3">
    <name type="scientific">Collybia nuda</name>
    <dbReference type="NCBI Taxonomy" id="64659"/>
    <lineage>
        <taxon>Eukaryota</taxon>
        <taxon>Fungi</taxon>
        <taxon>Dikarya</taxon>
        <taxon>Basidiomycota</taxon>
        <taxon>Agaricomycotina</taxon>
        <taxon>Agaricomycetes</taxon>
        <taxon>Agaricomycetidae</taxon>
        <taxon>Agaricales</taxon>
        <taxon>Tricholomatineae</taxon>
        <taxon>Clitocybaceae</taxon>
        <taxon>Collybia</taxon>
    </lineage>
</organism>
<gene>
    <name evidence="2" type="ORF">BDZ94DRAFT_1249132</name>
</gene>
<evidence type="ECO:0000313" key="2">
    <source>
        <dbReference type="EMBL" id="KAF9467347.1"/>
    </source>
</evidence>
<dbReference type="OrthoDB" id="5519740at2759"/>
<dbReference type="SUPFAM" id="SSF54909">
    <property type="entry name" value="Dimeric alpha+beta barrel"/>
    <property type="match status" value="1"/>
</dbReference>
<dbReference type="Gene3D" id="3.30.70.1060">
    <property type="entry name" value="Dimeric alpha+beta barrel"/>
    <property type="match status" value="1"/>
</dbReference>
<dbReference type="Proteomes" id="UP000807353">
    <property type="component" value="Unassembled WGS sequence"/>
</dbReference>
<dbReference type="InterPro" id="IPR011008">
    <property type="entry name" value="Dimeric_a/b-barrel"/>
</dbReference>